<keyword evidence="4" id="KW-1003">Cell membrane</keyword>
<dbReference type="GO" id="GO:0055085">
    <property type="term" value="P:transmembrane transport"/>
    <property type="evidence" value="ECO:0007669"/>
    <property type="project" value="TreeGrafter"/>
</dbReference>
<feature type="transmembrane region" description="Helical" evidence="8">
    <location>
        <begin position="35"/>
        <end position="56"/>
    </location>
</feature>
<feature type="transmembrane region" description="Helical" evidence="8">
    <location>
        <begin position="211"/>
        <end position="228"/>
    </location>
</feature>
<reference evidence="10" key="1">
    <citation type="journal article" date="2016" name="Front. Microbiol.">
        <title>Complete Genome Sequence of Clostridium estertheticum DSM 8809, a Microbe Identified in Spoiled Vacuum Packed Beef.</title>
        <authorList>
            <person name="Yu Z."/>
            <person name="Gunn L."/>
            <person name="Brennan E."/>
            <person name="Reid R."/>
            <person name="Wall P.G."/>
            <person name="Gaora O.P."/>
            <person name="Hurley D."/>
            <person name="Bolton D."/>
            <person name="Fanning S."/>
        </authorList>
    </citation>
    <scope>NUCLEOTIDE SEQUENCE [LARGE SCALE GENOMIC DNA]</scope>
    <source>
        <strain evidence="10">DSM 8809</strain>
    </source>
</reference>
<feature type="transmembrane region" description="Helical" evidence="8">
    <location>
        <begin position="68"/>
        <end position="90"/>
    </location>
</feature>
<dbReference type="PANTHER" id="PTHR21716">
    <property type="entry name" value="TRANSMEMBRANE PROTEIN"/>
    <property type="match status" value="1"/>
</dbReference>
<organism evidence="9 10">
    <name type="scientific">Clostridium estertheticum subsp. estertheticum</name>
    <dbReference type="NCBI Taxonomy" id="1552"/>
    <lineage>
        <taxon>Bacteria</taxon>
        <taxon>Bacillati</taxon>
        <taxon>Bacillota</taxon>
        <taxon>Clostridia</taxon>
        <taxon>Eubacteriales</taxon>
        <taxon>Clostridiaceae</taxon>
        <taxon>Clostridium</taxon>
    </lineage>
</organism>
<dbReference type="InterPro" id="IPR002549">
    <property type="entry name" value="AI-2E-like"/>
</dbReference>
<keyword evidence="3" id="KW-0813">Transport</keyword>
<accession>A0A1J0GIE0</accession>
<dbReference type="GO" id="GO:0005886">
    <property type="term" value="C:plasma membrane"/>
    <property type="evidence" value="ECO:0007669"/>
    <property type="project" value="UniProtKB-SubCell"/>
</dbReference>
<dbReference type="PANTHER" id="PTHR21716:SF53">
    <property type="entry name" value="PERMEASE PERM-RELATED"/>
    <property type="match status" value="1"/>
</dbReference>
<comment type="similarity">
    <text evidence="2">Belongs to the autoinducer-2 exporter (AI-2E) (TC 2.A.86) family.</text>
</comment>
<keyword evidence="7 8" id="KW-0472">Membrane</keyword>
<dbReference type="OrthoDB" id="9793390at2"/>
<feature type="transmembrane region" description="Helical" evidence="8">
    <location>
        <begin position="234"/>
        <end position="264"/>
    </location>
</feature>
<evidence type="ECO:0000313" key="10">
    <source>
        <dbReference type="Proteomes" id="UP000182569"/>
    </source>
</evidence>
<comment type="subcellular location">
    <subcellularLocation>
        <location evidence="1">Cell membrane</location>
        <topology evidence="1">Multi-pass membrane protein</topology>
    </subcellularLocation>
</comment>
<dbReference type="EMBL" id="CP015756">
    <property type="protein sequence ID" value="APC40670.1"/>
    <property type="molecule type" value="Genomic_DNA"/>
</dbReference>
<gene>
    <name evidence="9" type="ORF">A7L45_11585</name>
</gene>
<evidence type="ECO:0000256" key="5">
    <source>
        <dbReference type="ARBA" id="ARBA00022692"/>
    </source>
</evidence>
<evidence type="ECO:0000256" key="3">
    <source>
        <dbReference type="ARBA" id="ARBA00022448"/>
    </source>
</evidence>
<keyword evidence="10" id="KW-1185">Reference proteome</keyword>
<keyword evidence="5 8" id="KW-0812">Transmembrane</keyword>
<proteinExistence type="inferred from homology"/>
<evidence type="ECO:0000256" key="4">
    <source>
        <dbReference type="ARBA" id="ARBA00022475"/>
    </source>
</evidence>
<evidence type="ECO:0000256" key="8">
    <source>
        <dbReference type="SAM" id="Phobius"/>
    </source>
</evidence>
<sequence>MKKINKKRLVICVLSIVILIAIIAIAIRIPIIKQLLNLIFISFIIAYGLKPLYTLLIRRGANKKAASALIVVGLLVLILLVFIVVIPSIFRESLSIKRVINDLGNYLINAKTKIKVLSTNKIMDSIINTIYYKSNAQILLILNKLLDFIMGLGENILTYMVSPLIIYYFLCDSENMINKTLIIFPPESRNVIKKIIDDIDKVLGRYIMSQLILCGIITVATFLILMFMKVDFPLILALINGIFNIIPYFGPIFGLIPIILIALLESPKIALYTTIWIFALQQIEGSLLSPKIIGESISMHPLTVILLLMIGGAVGGILGMILAVPLGVVIKVIYEDLNYYLF</sequence>
<name>A0A1J0GIE0_9CLOT</name>
<dbReference type="Pfam" id="PF01594">
    <property type="entry name" value="AI-2E_transport"/>
    <property type="match status" value="1"/>
</dbReference>
<dbReference type="AlphaFoldDB" id="A0A1J0GIE0"/>
<protein>
    <submittedName>
        <fullName evidence="9">AI-2E family transporter</fullName>
    </submittedName>
</protein>
<evidence type="ECO:0000256" key="7">
    <source>
        <dbReference type="ARBA" id="ARBA00023136"/>
    </source>
</evidence>
<dbReference type="KEGG" id="ceu:A7L45_11585"/>
<evidence type="ECO:0000256" key="2">
    <source>
        <dbReference type="ARBA" id="ARBA00009773"/>
    </source>
</evidence>
<feature type="transmembrane region" description="Helical" evidence="8">
    <location>
        <begin position="9"/>
        <end position="29"/>
    </location>
</feature>
<feature type="transmembrane region" description="Helical" evidence="8">
    <location>
        <begin position="304"/>
        <end position="334"/>
    </location>
</feature>
<evidence type="ECO:0000256" key="6">
    <source>
        <dbReference type="ARBA" id="ARBA00022989"/>
    </source>
</evidence>
<evidence type="ECO:0000313" key="9">
    <source>
        <dbReference type="EMBL" id="APC40670.1"/>
    </source>
</evidence>
<evidence type="ECO:0000256" key="1">
    <source>
        <dbReference type="ARBA" id="ARBA00004651"/>
    </source>
</evidence>
<dbReference type="STRING" id="1552.A7L45_11585"/>
<dbReference type="Proteomes" id="UP000182569">
    <property type="component" value="Chromosome"/>
</dbReference>
<feature type="transmembrane region" description="Helical" evidence="8">
    <location>
        <begin position="148"/>
        <end position="170"/>
    </location>
</feature>
<keyword evidence="6 8" id="KW-1133">Transmembrane helix</keyword>
<dbReference type="RefSeq" id="WP_071612960.1">
    <property type="nucleotide sequence ID" value="NZ_CP015756.1"/>
</dbReference>